<feature type="transmembrane region" description="Helical" evidence="18">
    <location>
        <begin position="368"/>
        <end position="387"/>
    </location>
</feature>
<evidence type="ECO:0000256" key="17">
    <source>
        <dbReference type="ARBA" id="ARBA00031199"/>
    </source>
</evidence>
<dbReference type="GO" id="GO:0055036">
    <property type="term" value="C:virion membrane"/>
    <property type="evidence" value="ECO:0007669"/>
    <property type="project" value="UniProtKB-SubCell"/>
</dbReference>
<keyword evidence="6 18" id="KW-0812">Transmembrane</keyword>
<evidence type="ECO:0000256" key="8">
    <source>
        <dbReference type="ARBA" id="ARBA00022804"/>
    </source>
</evidence>
<evidence type="ECO:0000256" key="18">
    <source>
        <dbReference type="SAM" id="Phobius"/>
    </source>
</evidence>
<dbReference type="GO" id="GO:0046718">
    <property type="term" value="P:symbiont entry into host cell"/>
    <property type="evidence" value="ECO:0007669"/>
    <property type="project" value="UniProtKB-KW"/>
</dbReference>
<evidence type="ECO:0000313" key="22">
    <source>
        <dbReference type="Proteomes" id="UP000422626"/>
    </source>
</evidence>
<feature type="transmembrane region" description="Helical" evidence="18">
    <location>
        <begin position="462"/>
        <end position="481"/>
    </location>
</feature>
<evidence type="ECO:0000256" key="11">
    <source>
        <dbReference type="ARBA" id="ARBA00022870"/>
    </source>
</evidence>
<keyword evidence="5" id="KW-0945">Host-virus interaction</keyword>
<evidence type="ECO:0000256" key="1">
    <source>
        <dbReference type="ARBA" id="ARBA00004182"/>
    </source>
</evidence>
<keyword evidence="10" id="KW-0946">Virion</keyword>
<dbReference type="Pfam" id="PF03563">
    <property type="entry name" value="Bunya_G2"/>
    <property type="match status" value="1"/>
</dbReference>
<evidence type="ECO:0000256" key="4">
    <source>
        <dbReference type="ARBA" id="ARBA00015294"/>
    </source>
</evidence>
<dbReference type="InterPro" id="IPR005168">
    <property type="entry name" value="Bunya_G2"/>
</dbReference>
<dbReference type="GO" id="GO:0019062">
    <property type="term" value="P:virion attachment to host cell"/>
    <property type="evidence" value="ECO:0007669"/>
    <property type="project" value="UniProtKB-KW"/>
</dbReference>
<keyword evidence="16" id="KW-1160">Virus entry into host cell</keyword>
<dbReference type="Proteomes" id="UP000422626">
    <property type="component" value="Genome"/>
</dbReference>
<keyword evidence="13 18" id="KW-0472">Membrane</keyword>
<dbReference type="GO" id="GO:0044003">
    <property type="term" value="P:symbiont-mediated perturbation of host process"/>
    <property type="evidence" value="ECO:0007669"/>
    <property type="project" value="InterPro"/>
</dbReference>
<evidence type="ECO:0000256" key="9">
    <source>
        <dbReference type="ARBA" id="ARBA00022812"/>
    </source>
</evidence>
<comment type="subcellular location">
    <subcellularLocation>
        <location evidence="2">Host Golgi apparatus membrane</location>
        <topology evidence="2">Multi-pass membrane protein</topology>
    </subcellularLocation>
    <subcellularLocation>
        <location evidence="3">Host endoplasmic reticulum membrane</location>
    </subcellularLocation>
    <subcellularLocation>
        <location evidence="1">Virion membrane</location>
    </subcellularLocation>
</comment>
<evidence type="ECO:0000256" key="16">
    <source>
        <dbReference type="ARBA" id="ARBA00023296"/>
    </source>
</evidence>
<dbReference type="GO" id="GO:0044167">
    <property type="term" value="C:host cell endoplasmic reticulum membrane"/>
    <property type="evidence" value="ECO:0007669"/>
    <property type="project" value="UniProtKB-SubCell"/>
</dbReference>
<dbReference type="InterPro" id="IPR026400">
    <property type="entry name" value="Bunya_nonstruc_pro_NSm"/>
</dbReference>
<feature type="domain" description="Bunyavirus glycoprotein G1" evidence="19">
    <location>
        <begin position="520"/>
        <end position="1359"/>
    </location>
</feature>
<feature type="transmembrane region" description="Helical" evidence="18">
    <location>
        <begin position="1373"/>
        <end position="1394"/>
    </location>
</feature>
<evidence type="ECO:0000256" key="2">
    <source>
        <dbReference type="ARBA" id="ARBA00004252"/>
    </source>
</evidence>
<feature type="transmembrane region" description="Helical" evidence="18">
    <location>
        <begin position="212"/>
        <end position="245"/>
    </location>
</feature>
<evidence type="ECO:0000313" key="21">
    <source>
        <dbReference type="EMBL" id="AJT39458.1"/>
    </source>
</evidence>
<proteinExistence type="predicted"/>
<evidence type="ECO:0000256" key="10">
    <source>
        <dbReference type="ARBA" id="ARBA00022844"/>
    </source>
</evidence>
<dbReference type="NCBIfam" id="TIGR04210">
    <property type="entry name" value="bunya_NSm"/>
    <property type="match status" value="1"/>
</dbReference>
<keyword evidence="15" id="KW-1038">Host endoplasmic reticulum</keyword>
<gene>
    <name evidence="21" type="primary">M</name>
</gene>
<evidence type="ECO:0000256" key="14">
    <source>
        <dbReference type="ARBA" id="ARBA00023180"/>
    </source>
</evidence>
<evidence type="ECO:0000256" key="3">
    <source>
        <dbReference type="ARBA" id="ARBA00004625"/>
    </source>
</evidence>
<keyword evidence="9" id="KW-1040">Host Golgi apparatus</keyword>
<evidence type="ECO:0000256" key="13">
    <source>
        <dbReference type="ARBA" id="ARBA00023136"/>
    </source>
</evidence>
<evidence type="ECO:0000256" key="15">
    <source>
        <dbReference type="ARBA" id="ARBA00023184"/>
    </source>
</evidence>
<evidence type="ECO:0000256" key="12">
    <source>
        <dbReference type="ARBA" id="ARBA00022989"/>
    </source>
</evidence>
<accession>A0A0D4BSU7</accession>
<feature type="domain" description="Bunyavirus glycoprotein G2" evidence="20">
    <location>
        <begin position="28"/>
        <end position="307"/>
    </location>
</feature>
<name>A0A0D4BSU7_9VIRU</name>
<dbReference type="InterPro" id="IPR005167">
    <property type="entry name" value="Bunya_G1"/>
</dbReference>
<dbReference type="EMBL" id="KP691628">
    <property type="protein sequence ID" value="AJT39458.1"/>
    <property type="molecule type" value="Viral_cRNA"/>
</dbReference>
<keyword evidence="8" id="KW-1161">Viral attachment to host cell</keyword>
<evidence type="ECO:0000256" key="5">
    <source>
        <dbReference type="ARBA" id="ARBA00022581"/>
    </source>
</evidence>
<reference evidence="21 22" key="1">
    <citation type="journal article" date="2015" name="J. Gen. Virol.">
        <title>Genetic analysis of members of the species Oropouche virus and identification of a novel M segment sequence.</title>
        <authorList>
            <person name="Tilston-Lunel N.L."/>
            <person name="Hughes J."/>
            <person name="Acrani G.O."/>
            <person name="da Silva D.E."/>
            <person name="Azevedo R.S."/>
            <person name="Rodrigues S.G."/>
            <person name="Vasconcelos P.F."/>
            <person name="Nunes M.R."/>
            <person name="Elliott R.M."/>
        </authorList>
    </citation>
    <scope>NUCLEOTIDE SEQUENCE [LARGE SCALE GENOMIC DNA]</scope>
    <source>
        <strain evidence="21">BeAn790177</strain>
    </source>
</reference>
<keyword evidence="7" id="KW-0732">Signal</keyword>
<organism evidence="21 22">
    <name type="scientific">Perdoes virus</name>
    <dbReference type="NCBI Taxonomy" id="1628725"/>
    <lineage>
        <taxon>Viruses</taxon>
        <taxon>Riboviria</taxon>
        <taxon>Orthornavirae</taxon>
        <taxon>Negarnaviricota</taxon>
        <taxon>Polyploviricotina</taxon>
        <taxon>Bunyaviricetes</taxon>
        <taxon>Elliovirales</taxon>
        <taxon>Peribunyaviridae</taxon>
        <taxon>Orthobunyavirus</taxon>
        <taxon>Orthobunyavirus oropoucheense</taxon>
    </lineage>
</organism>
<keyword evidence="12 18" id="KW-1133">Transmembrane helix</keyword>
<dbReference type="Pfam" id="PF03557">
    <property type="entry name" value="Bunya_G1"/>
    <property type="match status" value="1"/>
</dbReference>
<evidence type="ECO:0000259" key="20">
    <source>
        <dbReference type="Pfam" id="PF03563"/>
    </source>
</evidence>
<keyword evidence="14" id="KW-0325">Glycoprotein</keyword>
<evidence type="ECO:0000256" key="6">
    <source>
        <dbReference type="ARBA" id="ARBA00022692"/>
    </source>
</evidence>
<protein>
    <recommendedName>
        <fullName evidence="4">Envelopment polyprotein</fullName>
    </recommendedName>
    <alternativeName>
        <fullName evidence="17">M polyprotein</fullName>
    </alternativeName>
</protein>
<evidence type="ECO:0000256" key="7">
    <source>
        <dbReference type="ARBA" id="ARBA00022729"/>
    </source>
</evidence>
<sequence length="1418" mass="161993">MFIQFNLAFFCLSIVCGHPLTKDHIGDRCFAGGNLFKEITQTTGLSEICIKDDISIIKSQVEIKKQSSEVTYAVKFYRVYLVKEWSECNPIQDQHGSIMILDVTNTGLIVPKMYTCRAACDITLDKDNAEVVFISQKNNNYELAGTTVMHGWFKNVVSIKLEHTCEHLTATCGQKTVKFHACFRQHRACARFLKTTYMPIVMVESLCSNLELVIFITYIFVCLAFAFIITRTYVAYLLIPVFYPFTYAYGKMYLKCVKTCPNCLLAMHPFTNCTNLCICGSRFSNTESLKVHRLGNCYGYKALSGARSMCKSKVSSFTTAMFFGIIILSFIAPLNGERLYKLSELPDEYIEMESTIEGSKQKETIVDIINYTALVLILITILLQGILENYIFRLKFRFCSFCDMIHMKKNLKIFSNMTNKCGTCICGFNQEIRSGFDYEVFIKDMHVSRESCKYNYHKNYSFYIKMLLVVLLVPLIGTTAAEDTKCLKYDLNKNIEDLKDCYGLKLNIDKHDTVENAYKNLVDQKLVSELDRLDLNIMLGSKESIFEAIETSMNIHQMVFLEYLAYKTDPKLSEIKQNTGPYNIAWRTFIHGNSLEVCGNYPYKLICYCIKQKTHCENSTVDYGIQIQPFYNQHPNSYKSDMEALIKTVQIAFRGIIKVLIQYYVENNKTSELSNLLTELRNVMGNNIQMKGILKYLETYLKKPLLMARTIRIAAKVDTSGDPYNNFSTSKENITKCIKIQKLRCITKLTRIEHNYILCGDSEKKLYQWPAKPTIVDDNDACLGDKHCHLPFIPIGNDEAIKTVNCYVEVYEQNPGDMNSYQKKCDAMNVGTCLTIKNENWPIVQCKTGKYYYADGRIHAKDGTINTYCFSEKCNADRYPIHQDYINSCNWQETIKDFQHVREFVHLDIESYKKAIESDIKTDLVVHKFRPVKNLPHVIPIYKSITVQGTETSDGIQNAFIQGSMPAISGLANGYHLFTPDSKQLFDVVLFLRKASYKAEYRKIYSTGPTIGINVEHNEKCTGSCPKTIDKKDNWLTFSKEHTSQWGCEEYGCLAINTGCVFGSCQDIIRPEIDVYKMHGAERSVVELCITLPHETYCNDLDVLEPIIGDKIQAAFQTVQSNHMPRLMAIKNNKAFTGQINDLGSTASYCGSVQKFNETIIGQGDPKFDYVCHLLKRKDIIVRRCYSNNYESCKLLTPRADIIVDKKGESLQASIVGLNLGQMNFKIMLGDINYKQYTESNNLEATGQCVGCVDCSEDIVCNLKIESQSESVCNIKSDCNLYLSSMLIQPTVGEYNLKMSCNAKLDKVNIEICKQKFVLPLTIKSHNQKIDLSKLDESNYIREEDLKCDTMICKVKDEGLSFITNSLFGGISYFWKILISSLIVIFLIILFYYVGLPILRLIKDYLKENELEYLAEGK</sequence>
<dbReference type="GO" id="GO:0044178">
    <property type="term" value="C:host cell Golgi membrane"/>
    <property type="evidence" value="ECO:0007669"/>
    <property type="project" value="UniProtKB-SubCell"/>
</dbReference>
<evidence type="ECO:0000259" key="19">
    <source>
        <dbReference type="Pfam" id="PF03557"/>
    </source>
</evidence>
<feature type="transmembrane region" description="Helical" evidence="18">
    <location>
        <begin position="314"/>
        <end position="334"/>
    </location>
</feature>
<keyword evidence="11" id="KW-1043">Host membrane</keyword>